<dbReference type="SUPFAM" id="SSF55797">
    <property type="entry name" value="PR-1-like"/>
    <property type="match status" value="1"/>
</dbReference>
<evidence type="ECO:0000256" key="3">
    <source>
        <dbReference type="ARBA" id="ARBA00022989"/>
    </source>
</evidence>
<evidence type="ECO:0000259" key="6">
    <source>
        <dbReference type="Pfam" id="PF00188"/>
    </source>
</evidence>
<feature type="transmembrane region" description="Helical" evidence="5">
    <location>
        <begin position="61"/>
        <end position="86"/>
    </location>
</feature>
<evidence type="ECO:0000256" key="4">
    <source>
        <dbReference type="ARBA" id="ARBA00023136"/>
    </source>
</evidence>
<feature type="transmembrane region" description="Helical" evidence="5">
    <location>
        <begin position="31"/>
        <end position="49"/>
    </location>
</feature>
<evidence type="ECO:0000313" key="7">
    <source>
        <dbReference type="EMBL" id="SIT93515.1"/>
    </source>
</evidence>
<protein>
    <submittedName>
        <fullName evidence="7">Cysteine-rich secretory protein family protein</fullName>
    </submittedName>
</protein>
<comment type="subcellular location">
    <subcellularLocation>
        <location evidence="1">Membrane</location>
        <topology evidence="1">Multi-pass membrane protein</topology>
    </subcellularLocation>
</comment>
<dbReference type="Pfam" id="PF00188">
    <property type="entry name" value="CAP"/>
    <property type="match status" value="1"/>
</dbReference>
<organism evidence="7 8">
    <name type="scientific">Pontibacter indicus</name>
    <dbReference type="NCBI Taxonomy" id="1317125"/>
    <lineage>
        <taxon>Bacteria</taxon>
        <taxon>Pseudomonadati</taxon>
        <taxon>Bacteroidota</taxon>
        <taxon>Cytophagia</taxon>
        <taxon>Cytophagales</taxon>
        <taxon>Hymenobacteraceae</taxon>
        <taxon>Pontibacter</taxon>
    </lineage>
</organism>
<dbReference type="CDD" id="cd05379">
    <property type="entry name" value="CAP_bacterial"/>
    <property type="match status" value="1"/>
</dbReference>
<gene>
    <name evidence="7" type="ORF">SAMN05444128_3036</name>
</gene>
<evidence type="ECO:0000313" key="8">
    <source>
        <dbReference type="Proteomes" id="UP000187181"/>
    </source>
</evidence>
<dbReference type="PANTHER" id="PTHR31157">
    <property type="entry name" value="SCP DOMAIN-CONTAINING PROTEIN"/>
    <property type="match status" value="1"/>
</dbReference>
<dbReference type="EMBL" id="FTPP01000003">
    <property type="protein sequence ID" value="SIT93515.1"/>
    <property type="molecule type" value="Genomic_DNA"/>
</dbReference>
<keyword evidence="8" id="KW-1185">Reference proteome</keyword>
<keyword evidence="4 5" id="KW-0472">Membrane</keyword>
<evidence type="ECO:0000256" key="1">
    <source>
        <dbReference type="ARBA" id="ARBA00004141"/>
    </source>
</evidence>
<dbReference type="Pfam" id="PF02674">
    <property type="entry name" value="Colicin_V"/>
    <property type="match status" value="1"/>
</dbReference>
<dbReference type="Proteomes" id="UP000187181">
    <property type="component" value="Unassembled WGS sequence"/>
</dbReference>
<keyword evidence="2 5" id="KW-0812">Transmembrane</keyword>
<accession>A0A1R3XPD4</accession>
<feature type="domain" description="SCP" evidence="6">
    <location>
        <begin position="201"/>
        <end position="314"/>
    </location>
</feature>
<dbReference type="InterPro" id="IPR003825">
    <property type="entry name" value="Colicin-V_CvpA"/>
</dbReference>
<evidence type="ECO:0000256" key="5">
    <source>
        <dbReference type="SAM" id="Phobius"/>
    </source>
</evidence>
<feature type="transmembrane region" description="Helical" evidence="5">
    <location>
        <begin position="106"/>
        <end position="126"/>
    </location>
</feature>
<dbReference type="RefSeq" id="WP_076671295.1">
    <property type="nucleotide sequence ID" value="NZ_FTPP01000003.1"/>
</dbReference>
<dbReference type="InterPro" id="IPR014044">
    <property type="entry name" value="CAP_dom"/>
</dbReference>
<dbReference type="Gene3D" id="3.40.33.10">
    <property type="entry name" value="CAP"/>
    <property type="match status" value="1"/>
</dbReference>
<dbReference type="OrthoDB" id="982527at2"/>
<proteinExistence type="predicted"/>
<dbReference type="GO" id="GO:0016020">
    <property type="term" value="C:membrane"/>
    <property type="evidence" value="ECO:0007669"/>
    <property type="project" value="UniProtKB-SubCell"/>
</dbReference>
<dbReference type="GO" id="GO:0009403">
    <property type="term" value="P:toxin biosynthetic process"/>
    <property type="evidence" value="ECO:0007669"/>
    <property type="project" value="InterPro"/>
</dbReference>
<reference evidence="8" key="1">
    <citation type="submission" date="2017-01" db="EMBL/GenBank/DDBJ databases">
        <authorList>
            <person name="Varghese N."/>
            <person name="Submissions S."/>
        </authorList>
    </citation>
    <scope>NUCLEOTIDE SEQUENCE [LARGE SCALE GENOMIC DNA]</scope>
    <source>
        <strain evidence="8">LP100</strain>
    </source>
</reference>
<dbReference type="InterPro" id="IPR035940">
    <property type="entry name" value="CAP_sf"/>
</dbReference>
<evidence type="ECO:0000256" key="2">
    <source>
        <dbReference type="ARBA" id="ARBA00022692"/>
    </source>
</evidence>
<dbReference type="PANTHER" id="PTHR31157:SF1">
    <property type="entry name" value="SCP DOMAIN-CONTAINING PROTEIN"/>
    <property type="match status" value="1"/>
</dbReference>
<sequence length="318" mass="35568">MNALDLLLILFVLFSAYLGWRRGFAFSLLDLVRWVGSLVLGFRLYPALADWLSRATDWNMYWIPPISFFVITVLSSMLIQFIGSLFLDHFSDEMHAHPVNKALGTLPGILSGVITIAIVSVLLLLLPLPDRFQDYVQTSSVAGRFGNYTHLAEDELNSVFDRVAERTLNELTIATQSEEFVELPFTTDDFEPQPELEARMLELLNQERIAKGLKPLQPDTALTTVARRHAADMFSRGYFSHVSPEGASAADRIRAAHIPFRAVGENLALAPTLLIAHEGLMESPGHRANILHLRFGRVGIGVLESKSHGLMITQKFRN</sequence>
<name>A0A1R3XPD4_9BACT</name>
<keyword evidence="3 5" id="KW-1133">Transmembrane helix</keyword>
<dbReference type="STRING" id="1317125.SAMN05444128_3036"/>
<dbReference type="AlphaFoldDB" id="A0A1R3XPD4"/>